<dbReference type="FunFam" id="3.40.50.300:FF:000429">
    <property type="entry name" value="Preprotein translocase subunit SecA"/>
    <property type="match status" value="1"/>
</dbReference>
<dbReference type="FunFam" id="1.10.3060.10:FF:000002">
    <property type="entry name" value="Preprotein translocase subunit SecA"/>
    <property type="match status" value="1"/>
</dbReference>
<dbReference type="GO" id="GO:0017038">
    <property type="term" value="P:protein import"/>
    <property type="evidence" value="ECO:0007669"/>
    <property type="project" value="InterPro"/>
</dbReference>
<dbReference type="AlphaFoldDB" id="A0A179IP33"/>
<dbReference type="InterPro" id="IPR000185">
    <property type="entry name" value="SecA"/>
</dbReference>
<proteinExistence type="inferred from homology"/>
<accession>A0A179IP33</accession>
<dbReference type="InterPro" id="IPR036266">
    <property type="entry name" value="SecA_Wing/Scaffold_sf"/>
</dbReference>
<keyword evidence="7 15" id="KW-0547">Nucleotide-binding</keyword>
<dbReference type="GO" id="GO:0008564">
    <property type="term" value="F:protein-exporting ATPase activity"/>
    <property type="evidence" value="ECO:0007669"/>
    <property type="project" value="UniProtKB-EC"/>
</dbReference>
<dbReference type="InterPro" id="IPR001650">
    <property type="entry name" value="Helicase_C-like"/>
</dbReference>
<feature type="domain" description="SecA family profile" evidence="20">
    <location>
        <begin position="2"/>
        <end position="648"/>
    </location>
</feature>
<keyword evidence="8" id="KW-0862">Zinc</keyword>
<keyword evidence="4 15" id="KW-1003">Cell membrane</keyword>
<dbReference type="InterPro" id="IPR020937">
    <property type="entry name" value="SecA_CS"/>
</dbReference>
<evidence type="ECO:0000256" key="1">
    <source>
        <dbReference type="ARBA" id="ARBA00001947"/>
    </source>
</evidence>
<dbReference type="Proteomes" id="UP000244180">
    <property type="component" value="Unassembled WGS sequence"/>
</dbReference>
<dbReference type="CDD" id="cd18803">
    <property type="entry name" value="SF2_C_secA"/>
    <property type="match status" value="1"/>
</dbReference>
<dbReference type="InterPro" id="IPR011116">
    <property type="entry name" value="SecA_Wing/Scaffold"/>
</dbReference>
<evidence type="ECO:0000256" key="10">
    <source>
        <dbReference type="ARBA" id="ARBA00022927"/>
    </source>
</evidence>
<keyword evidence="6" id="KW-0479">Metal-binding</keyword>
<dbReference type="SMART" id="SM00957">
    <property type="entry name" value="SecA_DEAD"/>
    <property type="match status" value="1"/>
</dbReference>
<dbReference type="InterPro" id="IPR014018">
    <property type="entry name" value="SecA_motor_DEAD"/>
</dbReference>
<dbReference type="Gene3D" id="3.90.1440.10">
    <property type="entry name" value="SecA, preprotein cross-linking domain"/>
    <property type="match status" value="1"/>
</dbReference>
<comment type="subcellular location">
    <subcellularLocation>
        <location evidence="15">Cell membrane</location>
        <topology evidence="15">Peripheral membrane protein</topology>
        <orientation evidence="15">Cytoplasmic side</orientation>
    </subcellularLocation>
    <subcellularLocation>
        <location evidence="15">Cytoplasm</location>
    </subcellularLocation>
    <text evidence="15">Distribution is 50-50.</text>
</comment>
<dbReference type="EMBL" id="JXBB01000055">
    <property type="protein sequence ID" value="OAR03612.1"/>
    <property type="molecule type" value="Genomic_DNA"/>
</dbReference>
<dbReference type="Pfam" id="PF07516">
    <property type="entry name" value="SecA_SW"/>
    <property type="match status" value="1"/>
</dbReference>
<dbReference type="GO" id="GO:0005886">
    <property type="term" value="C:plasma membrane"/>
    <property type="evidence" value="ECO:0007669"/>
    <property type="project" value="UniProtKB-SubCell"/>
</dbReference>
<evidence type="ECO:0000256" key="15">
    <source>
        <dbReference type="HAMAP-Rule" id="MF_01382"/>
    </source>
</evidence>
<feature type="domain" description="Helicase C-terminal" evidence="19">
    <location>
        <begin position="452"/>
        <end position="647"/>
    </location>
</feature>
<evidence type="ECO:0000313" key="21">
    <source>
        <dbReference type="EMBL" id="OAR03612.1"/>
    </source>
</evidence>
<comment type="function">
    <text evidence="15">Part of the Sec protein translocase complex. Interacts with the SecYEG preprotein conducting channel. Has a central role in coupling the hydrolysis of ATP to the transfer of proteins into and across the cell membrane, serving as an ATP-driven molecular motor driving the stepwise translocation of polypeptide chains across the membrane.</text>
</comment>
<evidence type="ECO:0000256" key="2">
    <source>
        <dbReference type="ARBA" id="ARBA00007650"/>
    </source>
</evidence>
<keyword evidence="5 15" id="KW-0963">Cytoplasm</keyword>
<comment type="catalytic activity">
    <reaction evidence="14 15">
        <text>ATP + H2O + cellular proteinSide 1 = ADP + phosphate + cellular proteinSide 2.</text>
        <dbReference type="EC" id="7.4.2.8"/>
    </reaction>
</comment>
<evidence type="ECO:0000259" key="18">
    <source>
        <dbReference type="PROSITE" id="PS51192"/>
    </source>
</evidence>
<evidence type="ECO:0000256" key="13">
    <source>
        <dbReference type="ARBA" id="ARBA00023136"/>
    </source>
</evidence>
<feature type="compositionally biased region" description="Basic residues" evidence="17">
    <location>
        <begin position="946"/>
        <end position="956"/>
    </location>
</feature>
<feature type="binding site" evidence="15">
    <location>
        <begin position="104"/>
        <end position="108"/>
    </location>
    <ligand>
        <name>ATP</name>
        <dbReference type="ChEBI" id="CHEBI:30616"/>
    </ligand>
</feature>
<reference evidence="21 23" key="1">
    <citation type="submission" date="2015-09" db="EMBL/GenBank/DDBJ databases">
        <title>Draft genome sequence of Hydrogenibacillus schlegelii DSM 2000.</title>
        <authorList>
            <person name="Hemp J."/>
        </authorList>
    </citation>
    <scope>NUCLEOTIDE SEQUENCE [LARGE SCALE GENOMIC DNA]</scope>
    <source>
        <strain evidence="21 23">MA 48</strain>
    </source>
</reference>
<feature type="binding site" evidence="15">
    <location>
        <position position="570"/>
    </location>
    <ligand>
        <name>ATP</name>
        <dbReference type="ChEBI" id="CHEBI:30616"/>
    </ligand>
</feature>
<gene>
    <name evidence="15" type="primary">secA</name>
    <name evidence="22" type="ORF">HSCHL_0505</name>
    <name evidence="21" type="ORF">SA87_02790</name>
</gene>
<evidence type="ECO:0000256" key="6">
    <source>
        <dbReference type="ARBA" id="ARBA00022723"/>
    </source>
</evidence>
<evidence type="ECO:0000256" key="5">
    <source>
        <dbReference type="ARBA" id="ARBA00022490"/>
    </source>
</evidence>
<dbReference type="STRING" id="1484.SA87_02790"/>
<keyword evidence="3 15" id="KW-0813">Transport</keyword>
<dbReference type="Pfam" id="PF07517">
    <property type="entry name" value="SecA_DEAD"/>
    <property type="match status" value="1"/>
</dbReference>
<evidence type="ECO:0000313" key="22">
    <source>
        <dbReference type="EMBL" id="PTQ54226.1"/>
    </source>
</evidence>
<feature type="domain" description="Helicase ATP-binding" evidence="18">
    <location>
        <begin position="88"/>
        <end position="226"/>
    </location>
</feature>
<organism evidence="21 23">
    <name type="scientific">Hydrogenibacillus schlegelii</name>
    <name type="common">Bacillus schlegelii</name>
    <dbReference type="NCBI Taxonomy" id="1484"/>
    <lineage>
        <taxon>Bacteria</taxon>
        <taxon>Bacillati</taxon>
        <taxon>Bacillota</taxon>
        <taxon>Bacilli</taxon>
        <taxon>Bacillales</taxon>
        <taxon>Bacillales Family X. Incertae Sedis</taxon>
        <taxon>Hydrogenibacillus</taxon>
    </lineage>
</organism>
<evidence type="ECO:0000256" key="17">
    <source>
        <dbReference type="SAM" id="MobiDB-lite"/>
    </source>
</evidence>
<keyword evidence="13 15" id="KW-0472">Membrane</keyword>
<dbReference type="OrthoDB" id="9805579at2"/>
<evidence type="ECO:0000259" key="20">
    <source>
        <dbReference type="PROSITE" id="PS51196"/>
    </source>
</evidence>
<comment type="subunit">
    <text evidence="15">Monomer and homodimer. Part of the essential Sec protein translocation apparatus which comprises SecA, SecYEG and auxiliary proteins SecDF. Other proteins may also be involved.</text>
</comment>
<dbReference type="Proteomes" id="UP000243024">
    <property type="component" value="Unassembled WGS sequence"/>
</dbReference>
<evidence type="ECO:0000256" key="12">
    <source>
        <dbReference type="ARBA" id="ARBA00023010"/>
    </source>
</evidence>
<dbReference type="FunFam" id="3.40.50.300:FF:000334">
    <property type="entry name" value="Protein translocase subunit SecA"/>
    <property type="match status" value="1"/>
</dbReference>
<dbReference type="PROSITE" id="PS51196">
    <property type="entry name" value="SECA_MOTOR_DEAD"/>
    <property type="match status" value="1"/>
</dbReference>
<dbReference type="Gene3D" id="3.10.450.50">
    <property type="match status" value="1"/>
</dbReference>
<evidence type="ECO:0000256" key="9">
    <source>
        <dbReference type="ARBA" id="ARBA00022840"/>
    </source>
</evidence>
<dbReference type="PROSITE" id="PS51192">
    <property type="entry name" value="HELICASE_ATP_BIND_1"/>
    <property type="match status" value="1"/>
</dbReference>
<dbReference type="PANTHER" id="PTHR30612:SF0">
    <property type="entry name" value="CHLOROPLAST PROTEIN-TRANSPORTING ATPASE"/>
    <property type="match status" value="1"/>
</dbReference>
<keyword evidence="12 15" id="KW-0811">Translocation</keyword>
<dbReference type="PRINTS" id="PR00906">
    <property type="entry name" value="SECA"/>
</dbReference>
<dbReference type="GO" id="GO:0031522">
    <property type="term" value="C:cell envelope Sec protein transport complex"/>
    <property type="evidence" value="ECO:0007669"/>
    <property type="project" value="TreeGrafter"/>
</dbReference>
<dbReference type="PROSITE" id="PS51194">
    <property type="entry name" value="HELICASE_CTER"/>
    <property type="match status" value="1"/>
</dbReference>
<dbReference type="InterPro" id="IPR011130">
    <property type="entry name" value="SecA_preprotein_X-link_dom"/>
</dbReference>
<protein>
    <recommendedName>
        <fullName evidence="15 16">Protein translocase subunit SecA</fullName>
        <ecNumber evidence="15">7.4.2.8</ecNumber>
    </recommendedName>
</protein>
<dbReference type="Pfam" id="PF21090">
    <property type="entry name" value="P-loop_SecA"/>
    <property type="match status" value="2"/>
</dbReference>
<evidence type="ECO:0000256" key="14">
    <source>
        <dbReference type="ARBA" id="ARBA00034006"/>
    </source>
</evidence>
<dbReference type="HAMAP" id="MF_01382">
    <property type="entry name" value="SecA"/>
    <property type="match status" value="1"/>
</dbReference>
<dbReference type="GO" id="GO:0043952">
    <property type="term" value="P:protein transport by the Sec complex"/>
    <property type="evidence" value="ECO:0007669"/>
    <property type="project" value="TreeGrafter"/>
</dbReference>
<dbReference type="Pfam" id="PF02810">
    <property type="entry name" value="SEC-C"/>
    <property type="match status" value="1"/>
</dbReference>
<dbReference type="NCBIfam" id="TIGR00963">
    <property type="entry name" value="secA"/>
    <property type="match status" value="1"/>
</dbReference>
<dbReference type="GO" id="GO:0006605">
    <property type="term" value="P:protein targeting"/>
    <property type="evidence" value="ECO:0007669"/>
    <property type="project" value="UniProtKB-UniRule"/>
</dbReference>
<dbReference type="GO" id="GO:0065002">
    <property type="term" value="P:intracellular protein transmembrane transport"/>
    <property type="evidence" value="ECO:0007669"/>
    <property type="project" value="UniProtKB-UniRule"/>
</dbReference>
<dbReference type="SUPFAM" id="SSF81767">
    <property type="entry name" value="Pre-protein crosslinking domain of SecA"/>
    <property type="match status" value="1"/>
</dbReference>
<evidence type="ECO:0000256" key="4">
    <source>
        <dbReference type="ARBA" id="ARBA00022475"/>
    </source>
</evidence>
<dbReference type="GO" id="GO:0005829">
    <property type="term" value="C:cytosol"/>
    <property type="evidence" value="ECO:0007669"/>
    <property type="project" value="TreeGrafter"/>
</dbReference>
<dbReference type="SMART" id="SM00958">
    <property type="entry name" value="SecA_PP_bind"/>
    <property type="match status" value="1"/>
</dbReference>
<keyword evidence="9 15" id="KW-0067">ATP-binding</keyword>
<evidence type="ECO:0000256" key="16">
    <source>
        <dbReference type="RuleBase" id="RU003874"/>
    </source>
</evidence>
<dbReference type="PROSITE" id="PS01312">
    <property type="entry name" value="SECA"/>
    <property type="match status" value="1"/>
</dbReference>
<evidence type="ECO:0000259" key="19">
    <source>
        <dbReference type="PROSITE" id="PS51194"/>
    </source>
</evidence>
<dbReference type="GO" id="GO:0046872">
    <property type="term" value="F:metal ion binding"/>
    <property type="evidence" value="ECO:0007669"/>
    <property type="project" value="UniProtKB-KW"/>
</dbReference>
<dbReference type="CDD" id="cd17928">
    <property type="entry name" value="DEXDc_SecA"/>
    <property type="match status" value="1"/>
</dbReference>
<evidence type="ECO:0000256" key="7">
    <source>
        <dbReference type="ARBA" id="ARBA00022741"/>
    </source>
</evidence>
<dbReference type="GO" id="GO:0005524">
    <property type="term" value="F:ATP binding"/>
    <property type="evidence" value="ECO:0007669"/>
    <property type="project" value="UniProtKB-UniRule"/>
</dbReference>
<sequence length="956" mass="107665">MIGLIRRLLPSRDEREVRRYMQKVERINALEPEMERLSDAELRAKTDEFRRRLEDGQTLDDLLIEAFAVVREASKRTLGLRHFDVQLVGGMVLHDGRIAEMKTGEGKTLVATLPAYLNALLGKGVHVVTVNDYLAARDRRDMGRIYEFLGLTVGLNVPGMSHAEKQAAYRADITYGTNNEFGFDYLRDNMALTKEQIVQRPLYYAIIDEVDSILIDEARTPLIISGMAKKDSGLYYAVDRFVRGLQADEDYTVDRKAHSVALTERGVAKAERYFGIANLYDPAHMDLNHHILQALKAHVLMRRDVDYVVEDGQVIIVDEFTGRLMYGRRYSDGLHQAIEAKEGLRVQEETMTLATITLQNYFRLYRKLAGMTGTAKTEEEEFKSIYGMDVVVIPTHKPMIRVDAPDVVFKTAEAKFYAVVEEIVRRHLTGQPVLVGTVSIEVSEHLSEMLRDVRRYLPRVEKRGRALLELLADDGRPEWAELKKRLARPAAVRPEDLEPYEARLGELKGAAREAFEAFRTAVVTAEAIRRGIPHEVLNAKHHAREAEIVARAGERGAVTIATNMAGRGTDIKLGPGVAELGGLAIIGTERHEARRIDNQLRGRSGRQGDPGHSQFFLSLEDELMQKIGGEQVKQLMERFRFPDDEPIESPLVTRAIESAQKRMEALNFDRRRIVLQYDNVLNEQREIIYKQRREVLFSDDVKPIVLGMIESHIRRLVEAHLTDDLVPEEWDLPALVAALNASVFEEGDVEPEALRGLDRETILGRLVERARVRYEEREAAITPEVMREFEKVVLLRVVDAKWMDHIDAMDQLRQGIHLRAYAQTDPLREYQFEGFEMFKQMIASIEEEVTTYMMKAQVGAGSVVRVAVAEAQAAGAEGVRPRSGGADAVRQSPGSVEAVKPPVGTLDVPSPRSPVGLGGGDEKKKQPIVKGPKIGRNDPCPCGSGKKYKHCHGKNV</sequence>
<dbReference type="InterPro" id="IPR014001">
    <property type="entry name" value="Helicase_ATP-bd"/>
</dbReference>
<dbReference type="InterPro" id="IPR044722">
    <property type="entry name" value="SecA_SF2_C"/>
</dbReference>
<dbReference type="Pfam" id="PF01043">
    <property type="entry name" value="SecA_PP_bind"/>
    <property type="match status" value="1"/>
</dbReference>
<keyword evidence="11 15" id="KW-1278">Translocase</keyword>
<reference evidence="22 24" key="2">
    <citation type="submission" date="2017-08" db="EMBL/GenBank/DDBJ databases">
        <title>Burning lignite coal seam in the remote Altai Mountains harbors a hydrogen-driven thermophilic microbial community.</title>
        <authorList>
            <person name="Kadnikov V.V."/>
            <person name="Mardanov A.V."/>
            <person name="Ivasenko D."/>
            <person name="Beletsky A.V."/>
            <person name="Karnachuk O.V."/>
            <person name="Ravin N.V."/>
        </authorList>
    </citation>
    <scope>NUCLEOTIDE SEQUENCE [LARGE SCALE GENOMIC DNA]</scope>
    <source>
        <strain evidence="22">AL33</strain>
    </source>
</reference>
<evidence type="ECO:0000256" key="8">
    <source>
        <dbReference type="ARBA" id="ARBA00022833"/>
    </source>
</evidence>
<evidence type="ECO:0000256" key="11">
    <source>
        <dbReference type="ARBA" id="ARBA00022967"/>
    </source>
</evidence>
<comment type="similarity">
    <text evidence="2 15 16">Belongs to the SecA family.</text>
</comment>
<dbReference type="InterPro" id="IPR011115">
    <property type="entry name" value="SecA_DEAD"/>
</dbReference>
<dbReference type="InterPro" id="IPR036670">
    <property type="entry name" value="SecA_X-link_sf"/>
</dbReference>
<evidence type="ECO:0000256" key="3">
    <source>
        <dbReference type="ARBA" id="ARBA00022448"/>
    </source>
</evidence>
<dbReference type="PANTHER" id="PTHR30612">
    <property type="entry name" value="SECA INNER MEMBRANE COMPONENT OF SEC PROTEIN SECRETION SYSTEM"/>
    <property type="match status" value="1"/>
</dbReference>
<name>A0A179IP33_HYDSH</name>
<dbReference type="InterPro" id="IPR027417">
    <property type="entry name" value="P-loop_NTPase"/>
</dbReference>
<dbReference type="Gene3D" id="3.40.50.300">
    <property type="entry name" value="P-loop containing nucleotide triphosphate hydrolases"/>
    <property type="match status" value="3"/>
</dbReference>
<dbReference type="EC" id="7.4.2.8" evidence="15"/>
<dbReference type="FunFam" id="3.90.1440.10:FF:000001">
    <property type="entry name" value="Preprotein translocase subunit SecA"/>
    <property type="match status" value="1"/>
</dbReference>
<evidence type="ECO:0000313" key="23">
    <source>
        <dbReference type="Proteomes" id="UP000243024"/>
    </source>
</evidence>
<dbReference type="SUPFAM" id="SSF81886">
    <property type="entry name" value="Helical scaffold and wing domains of SecA"/>
    <property type="match status" value="1"/>
</dbReference>
<dbReference type="Gene3D" id="1.10.3060.10">
    <property type="entry name" value="Helical scaffold and wing domains of SecA"/>
    <property type="match status" value="1"/>
</dbReference>
<feature type="region of interest" description="Disordered" evidence="17">
    <location>
        <begin position="874"/>
        <end position="956"/>
    </location>
</feature>
<comment type="caution">
    <text evidence="21">The sequence shown here is derived from an EMBL/GenBank/DDBJ whole genome shotgun (WGS) entry which is preliminary data.</text>
</comment>
<evidence type="ECO:0000313" key="24">
    <source>
        <dbReference type="Proteomes" id="UP000244180"/>
    </source>
</evidence>
<keyword evidence="23" id="KW-1185">Reference proteome</keyword>
<dbReference type="InterPro" id="IPR004027">
    <property type="entry name" value="SEC_C_motif"/>
</dbReference>
<feature type="binding site" evidence="15">
    <location>
        <position position="86"/>
    </location>
    <ligand>
        <name>ATP</name>
        <dbReference type="ChEBI" id="CHEBI:30616"/>
    </ligand>
</feature>
<comment type="cofactor">
    <cofactor evidence="1">
        <name>Zn(2+)</name>
        <dbReference type="ChEBI" id="CHEBI:29105"/>
    </cofactor>
</comment>
<dbReference type="EMBL" id="PEBV01000005">
    <property type="protein sequence ID" value="PTQ54226.1"/>
    <property type="molecule type" value="Genomic_DNA"/>
</dbReference>
<dbReference type="SUPFAM" id="SSF52540">
    <property type="entry name" value="P-loop containing nucleoside triphosphate hydrolases"/>
    <property type="match status" value="2"/>
</dbReference>
<dbReference type="RefSeq" id="WP_066203029.1">
    <property type="nucleotide sequence ID" value="NZ_CBCSAS010000002.1"/>
</dbReference>
<keyword evidence="10 15" id="KW-0653">Protein transport</keyword>